<evidence type="ECO:0000259" key="9">
    <source>
        <dbReference type="Pfam" id="PF22692"/>
    </source>
</evidence>
<dbReference type="InterPro" id="IPR037058">
    <property type="entry name" value="Falgellar_hook_FlgE_sf"/>
</dbReference>
<proteinExistence type="inferred from homology"/>
<dbReference type="PROSITE" id="PS00588">
    <property type="entry name" value="FLAGELLA_BB_ROD"/>
    <property type="match status" value="1"/>
</dbReference>
<name>A0AAU9D9W4_9FUSO</name>
<dbReference type="InterPro" id="IPR020013">
    <property type="entry name" value="Flagellar_FlgE/F/G"/>
</dbReference>
<keyword evidence="11" id="KW-1185">Reference proteome</keyword>
<dbReference type="Proteomes" id="UP001321582">
    <property type="component" value="Chromosome"/>
</dbReference>
<feature type="domain" description="Flagellar hook protein FlgE/F/G-like D1" evidence="9">
    <location>
        <begin position="97"/>
        <end position="160"/>
    </location>
</feature>
<dbReference type="PANTHER" id="PTHR30435">
    <property type="entry name" value="FLAGELLAR PROTEIN"/>
    <property type="match status" value="1"/>
</dbReference>
<sequence>MMPSLFSGVTGLKNHQVMMDTIGNNIANINTVGYKRSRVAFQDLMSNTLSNASAPQSGELGGRNPIQVGLGAKVGSIDTIFTNGSPQVTGRDSDISIDGEGMFMVGEGKNTYYTRAGNFGLDSDGFLVASNGMKVQGWQATKKSDGTTEIAAGAPIGNLDIKLGEVLPAKATSVISYAGNLNADGGLSDIRLTVDADGNGTGTSDVDVSIKFTYDVDNDRWNWSASNAAGSTSTPTISGSGYMTLDADGNITGSVTSAEIKNDSNGKVLIDVPTNGKITFKEKIKSANTSTSKFVTNKIVNSSTVYDSEGATHALSMEYTKIDENMWKFNATEGDGLDVNNGKGFMTFDSYGQFRGAYTFAETDSADSTKLGTITDSDGTSINSYPSQTALGITTDSSVKANYLLEGEDASSKTAPYYLDNRGVIKYRGATDSDGNGIPDKDKYGNTIDEITLTSIPEEGEIMNNAYSGSFSFDPGNAGGALPPDEGAELVSIQPDFIGVNQFHSDYGVKFTGQDGYGMGELSNFRFTDNGDIIGEYSNEYKQIIGRISIAKFFNPAGLAKIGSTMFTQTSNSGEAQVVRPGTSASGTLAPGKLEMSNVDLAQEFTDMIIAQRGFQANSKTISTADQLLQDLISLKR</sequence>
<evidence type="ECO:0000259" key="8">
    <source>
        <dbReference type="Pfam" id="PF07559"/>
    </source>
</evidence>
<dbReference type="Gene3D" id="2.60.98.20">
    <property type="entry name" value="Flagellar hook protein FlgE"/>
    <property type="match status" value="1"/>
</dbReference>
<feature type="domain" description="Flagellar basal-body/hook protein C-terminal" evidence="7">
    <location>
        <begin position="591"/>
        <end position="635"/>
    </location>
</feature>
<dbReference type="Pfam" id="PF07559">
    <property type="entry name" value="FlgE_D2"/>
    <property type="match status" value="1"/>
</dbReference>
<dbReference type="Pfam" id="PF06429">
    <property type="entry name" value="Flg_bbr_C"/>
    <property type="match status" value="1"/>
</dbReference>
<dbReference type="GO" id="GO:0009425">
    <property type="term" value="C:bacterial-type flagellum basal body"/>
    <property type="evidence" value="ECO:0007669"/>
    <property type="project" value="UniProtKB-SubCell"/>
</dbReference>
<dbReference type="Pfam" id="PF00460">
    <property type="entry name" value="Flg_bb_rod"/>
    <property type="match status" value="1"/>
</dbReference>
<dbReference type="EMBL" id="AP027059">
    <property type="protein sequence ID" value="BDU50110.1"/>
    <property type="molecule type" value="Genomic_DNA"/>
</dbReference>
<accession>A0AAU9D9W4</accession>
<evidence type="ECO:0000259" key="6">
    <source>
        <dbReference type="Pfam" id="PF00460"/>
    </source>
</evidence>
<dbReference type="GO" id="GO:0005829">
    <property type="term" value="C:cytosol"/>
    <property type="evidence" value="ECO:0007669"/>
    <property type="project" value="TreeGrafter"/>
</dbReference>
<evidence type="ECO:0000256" key="3">
    <source>
        <dbReference type="ARBA" id="ARBA00019015"/>
    </source>
</evidence>
<dbReference type="GO" id="GO:0009424">
    <property type="term" value="C:bacterial-type flagellum hook"/>
    <property type="evidence" value="ECO:0007669"/>
    <property type="project" value="TreeGrafter"/>
</dbReference>
<comment type="subcellular location">
    <subcellularLocation>
        <location evidence="1 5">Bacterial flagellum basal body</location>
    </subcellularLocation>
</comment>
<evidence type="ECO:0000256" key="5">
    <source>
        <dbReference type="RuleBase" id="RU362116"/>
    </source>
</evidence>
<dbReference type="InterPro" id="IPR010930">
    <property type="entry name" value="Flg_bb/hook_C_dom"/>
</dbReference>
<keyword evidence="4 5" id="KW-0975">Bacterial flagellum</keyword>
<dbReference type="InterPro" id="IPR001444">
    <property type="entry name" value="Flag_bb_rod_N"/>
</dbReference>
<evidence type="ECO:0000313" key="11">
    <source>
        <dbReference type="Proteomes" id="UP001321582"/>
    </source>
</evidence>
<evidence type="ECO:0000259" key="7">
    <source>
        <dbReference type="Pfam" id="PF06429"/>
    </source>
</evidence>
<feature type="domain" description="Flagellar hook protein FlgE D2" evidence="8">
    <location>
        <begin position="298"/>
        <end position="517"/>
    </location>
</feature>
<dbReference type="PANTHER" id="PTHR30435:SF1">
    <property type="entry name" value="FLAGELLAR HOOK PROTEIN FLGE"/>
    <property type="match status" value="1"/>
</dbReference>
<dbReference type="InterPro" id="IPR053967">
    <property type="entry name" value="LlgE_F_G-like_D1"/>
</dbReference>
<dbReference type="InterPro" id="IPR037925">
    <property type="entry name" value="FlgE/F/G-like"/>
</dbReference>
<dbReference type="AlphaFoldDB" id="A0AAU9D9W4"/>
<dbReference type="RefSeq" id="WP_307905046.1">
    <property type="nucleotide sequence ID" value="NZ_AP027059.1"/>
</dbReference>
<comment type="similarity">
    <text evidence="2 5">Belongs to the flagella basal body rod proteins family.</text>
</comment>
<comment type="function">
    <text evidence="5">A flexible structure which links the flagellar filament to the drive apparatus in the basal body.</text>
</comment>
<dbReference type="KEGG" id="haby:HLVA_06790"/>
<protein>
    <recommendedName>
        <fullName evidence="3 5">Flagellar hook protein FlgE</fullName>
    </recommendedName>
</protein>
<dbReference type="NCBIfam" id="TIGR03506">
    <property type="entry name" value="FlgEFG_subfam"/>
    <property type="match status" value="2"/>
</dbReference>
<feature type="domain" description="Flagellar basal body rod protein N-terminal" evidence="6">
    <location>
        <begin position="8"/>
        <end position="35"/>
    </location>
</feature>
<gene>
    <name evidence="10" type="ORF">HLVA_06790</name>
</gene>
<dbReference type="InterPro" id="IPR019776">
    <property type="entry name" value="Flagellar_basal_body_rod_CS"/>
</dbReference>
<dbReference type="GO" id="GO:0071978">
    <property type="term" value="P:bacterial-type flagellum-dependent swarming motility"/>
    <property type="evidence" value="ECO:0007669"/>
    <property type="project" value="TreeGrafter"/>
</dbReference>
<evidence type="ECO:0000256" key="4">
    <source>
        <dbReference type="ARBA" id="ARBA00023143"/>
    </source>
</evidence>
<dbReference type="InterPro" id="IPR011491">
    <property type="entry name" value="FlgE_D2"/>
</dbReference>
<organism evidence="10 11">
    <name type="scientific">Haliovirga abyssi</name>
    <dbReference type="NCBI Taxonomy" id="2996794"/>
    <lineage>
        <taxon>Bacteria</taxon>
        <taxon>Fusobacteriati</taxon>
        <taxon>Fusobacteriota</taxon>
        <taxon>Fusobacteriia</taxon>
        <taxon>Fusobacteriales</taxon>
        <taxon>Haliovirgaceae</taxon>
        <taxon>Haliovirga</taxon>
    </lineage>
</organism>
<evidence type="ECO:0000313" key="10">
    <source>
        <dbReference type="EMBL" id="BDU50110.1"/>
    </source>
</evidence>
<dbReference type="SUPFAM" id="SSF117143">
    <property type="entry name" value="Flagellar hook protein flgE"/>
    <property type="match status" value="2"/>
</dbReference>
<evidence type="ECO:0000256" key="2">
    <source>
        <dbReference type="ARBA" id="ARBA00009677"/>
    </source>
</evidence>
<evidence type="ECO:0000256" key="1">
    <source>
        <dbReference type="ARBA" id="ARBA00004117"/>
    </source>
</evidence>
<dbReference type="Pfam" id="PF22692">
    <property type="entry name" value="LlgE_F_G_D1"/>
    <property type="match status" value="1"/>
</dbReference>
<reference evidence="10 11" key="1">
    <citation type="submission" date="2022-11" db="EMBL/GenBank/DDBJ databases">
        <title>Haliovirga abyssi gen. nov., sp. nov., a mesophilic fermentative bacterium isolated from the Iheya North hydrothermal field and the proposal of Haliovirgaceae fam. nov.</title>
        <authorList>
            <person name="Miyazaki U."/>
            <person name="Tame A."/>
            <person name="Miyazaki J."/>
            <person name="Takai K."/>
            <person name="Sawayama S."/>
            <person name="Kitajima M."/>
            <person name="Okamoto A."/>
            <person name="Nakagawa S."/>
        </authorList>
    </citation>
    <scope>NUCLEOTIDE SEQUENCE [LARGE SCALE GENOMIC DNA]</scope>
    <source>
        <strain evidence="10 11">IC12</strain>
    </source>
</reference>